<name>A0A4R6NY94_9GAMM</name>
<evidence type="ECO:0000313" key="2">
    <source>
        <dbReference type="Proteomes" id="UP000295531"/>
    </source>
</evidence>
<comment type="caution">
    <text evidence="1">The sequence shown here is derived from an EMBL/GenBank/DDBJ whole genome shotgun (WGS) entry which is preliminary data.</text>
</comment>
<dbReference type="Proteomes" id="UP000295531">
    <property type="component" value="Unassembled WGS sequence"/>
</dbReference>
<reference evidence="1 2" key="1">
    <citation type="submission" date="2019-03" db="EMBL/GenBank/DDBJ databases">
        <title>Freshwater and sediment microbial communities from various areas in North America, analyzing microbe dynamics in response to fracking.</title>
        <authorList>
            <person name="Lamendella R."/>
        </authorList>
    </citation>
    <scope>NUCLEOTIDE SEQUENCE [LARGE SCALE GENOMIC DNA]</scope>
    <source>
        <strain evidence="1 2">18_TX</strain>
    </source>
</reference>
<dbReference type="SUPFAM" id="SSF53448">
    <property type="entry name" value="Nucleotide-diphospho-sugar transferases"/>
    <property type="match status" value="1"/>
</dbReference>
<dbReference type="AlphaFoldDB" id="A0A4R6NY94"/>
<sequence length="289" mass="33823">MSFSQYLRYRWLRKLKSLQGKALKKRAPSIVEQTWSSEYVTNPHRLSQPLMINLTSFPKRYKHLHLTLKSLLMQNMRADQVNLWLYKDDIAQLPESVKELTQHGLKLHSLAHDTRSYKKLIPALSNYPDAYHVTADDDIYYRPNWLETLVNELQPKQQEILFWRAHRVTRYANGTPKPYRKWEPKTEHRGPSNDLFFTSGGGVIFPPGSLEPTVTDIDLAQQLAPYADDLWWYVMARLNNTSLRRVGDNPALINWPDSREGSLWQLNKQEAIGNDAQLTKLTDYFELKL</sequence>
<organism evidence="1 2">
    <name type="scientific">Idiomarina aquatica</name>
    <dbReference type="NCBI Taxonomy" id="1327752"/>
    <lineage>
        <taxon>Bacteria</taxon>
        <taxon>Pseudomonadati</taxon>
        <taxon>Pseudomonadota</taxon>
        <taxon>Gammaproteobacteria</taxon>
        <taxon>Alteromonadales</taxon>
        <taxon>Idiomarinaceae</taxon>
        <taxon>Idiomarina</taxon>
    </lineage>
</organism>
<accession>A0A4R6NY94</accession>
<dbReference type="InterPro" id="IPR029044">
    <property type="entry name" value="Nucleotide-diphossugar_trans"/>
</dbReference>
<proteinExistence type="predicted"/>
<protein>
    <recommendedName>
        <fullName evidence="3">Glycosyl transferase family 2</fullName>
    </recommendedName>
</protein>
<evidence type="ECO:0000313" key="1">
    <source>
        <dbReference type="EMBL" id="TDP28356.1"/>
    </source>
</evidence>
<dbReference type="EMBL" id="SNXI01000022">
    <property type="protein sequence ID" value="TDP28356.1"/>
    <property type="molecule type" value="Genomic_DNA"/>
</dbReference>
<keyword evidence="2" id="KW-1185">Reference proteome</keyword>
<evidence type="ECO:0008006" key="3">
    <source>
        <dbReference type="Google" id="ProtNLM"/>
    </source>
</evidence>
<gene>
    <name evidence="1" type="ORF">DEU29_1221</name>
</gene>